<dbReference type="Proteomes" id="UP000070544">
    <property type="component" value="Unassembled WGS sequence"/>
</dbReference>
<feature type="compositionally biased region" description="Low complexity" evidence="1">
    <location>
        <begin position="123"/>
        <end position="151"/>
    </location>
</feature>
<sequence length="161" mass="17659">MTGLGVMTNTGISPLIKQNADGSYSLRNIFDITFEANPLFNTSARTIYSASGNNLTRAAEGQYYANDFLFQMTKYTKDGYTWLIVSGAPASDYLADTMQLEYRLADQLLATSRNVIIIATPSPSSPFSDPSTSCSSSWTKQPSSTSRSSATVAYRRRQSRT</sequence>
<organism evidence="2 3">
    <name type="scientific">Gonapodya prolifera (strain JEL478)</name>
    <name type="common">Monoblepharis prolifera</name>
    <dbReference type="NCBI Taxonomy" id="1344416"/>
    <lineage>
        <taxon>Eukaryota</taxon>
        <taxon>Fungi</taxon>
        <taxon>Fungi incertae sedis</taxon>
        <taxon>Chytridiomycota</taxon>
        <taxon>Chytridiomycota incertae sedis</taxon>
        <taxon>Monoblepharidomycetes</taxon>
        <taxon>Monoblepharidales</taxon>
        <taxon>Gonapodyaceae</taxon>
        <taxon>Gonapodya</taxon>
    </lineage>
</organism>
<evidence type="ECO:0000313" key="2">
    <source>
        <dbReference type="EMBL" id="KXS14072.1"/>
    </source>
</evidence>
<dbReference type="EMBL" id="KQ965771">
    <property type="protein sequence ID" value="KXS14072.1"/>
    <property type="molecule type" value="Genomic_DNA"/>
</dbReference>
<dbReference type="OrthoDB" id="2148287at2759"/>
<accession>A0A139AB71</accession>
<name>A0A139AB71_GONPJ</name>
<evidence type="ECO:0000256" key="1">
    <source>
        <dbReference type="SAM" id="MobiDB-lite"/>
    </source>
</evidence>
<feature type="region of interest" description="Disordered" evidence="1">
    <location>
        <begin position="123"/>
        <end position="161"/>
    </location>
</feature>
<protein>
    <submittedName>
        <fullName evidence="2">Uncharacterized protein</fullName>
    </submittedName>
</protein>
<dbReference type="AlphaFoldDB" id="A0A139AB71"/>
<reference evidence="2 3" key="1">
    <citation type="journal article" date="2015" name="Genome Biol. Evol.">
        <title>Phylogenomic analyses indicate that early fungi evolved digesting cell walls of algal ancestors of land plants.</title>
        <authorList>
            <person name="Chang Y."/>
            <person name="Wang S."/>
            <person name="Sekimoto S."/>
            <person name="Aerts A.L."/>
            <person name="Choi C."/>
            <person name="Clum A."/>
            <person name="LaButti K.M."/>
            <person name="Lindquist E.A."/>
            <person name="Yee Ngan C."/>
            <person name="Ohm R.A."/>
            <person name="Salamov A.A."/>
            <person name="Grigoriev I.V."/>
            <person name="Spatafora J.W."/>
            <person name="Berbee M.L."/>
        </authorList>
    </citation>
    <scope>NUCLEOTIDE SEQUENCE [LARGE SCALE GENOMIC DNA]</scope>
    <source>
        <strain evidence="2 3">JEL478</strain>
    </source>
</reference>
<proteinExistence type="predicted"/>
<gene>
    <name evidence="2" type="ORF">M427DRAFT_354257</name>
</gene>
<evidence type="ECO:0000313" key="3">
    <source>
        <dbReference type="Proteomes" id="UP000070544"/>
    </source>
</evidence>
<keyword evidence="3" id="KW-1185">Reference proteome</keyword>